<feature type="repeat" description="HEAT" evidence="1">
    <location>
        <begin position="69"/>
        <end position="107"/>
    </location>
</feature>
<protein>
    <submittedName>
        <fullName evidence="3">Uncharacterized protein</fullName>
    </submittedName>
</protein>
<feature type="compositionally biased region" description="Low complexity" evidence="2">
    <location>
        <begin position="180"/>
        <end position="194"/>
    </location>
</feature>
<dbReference type="PROSITE" id="PS50077">
    <property type="entry name" value="HEAT_REPEAT"/>
    <property type="match status" value="1"/>
</dbReference>
<name>A0AAD3DMT3_9CHLO</name>
<organism evidence="3 4">
    <name type="scientific">Astrephomene gubernaculifera</name>
    <dbReference type="NCBI Taxonomy" id="47775"/>
    <lineage>
        <taxon>Eukaryota</taxon>
        <taxon>Viridiplantae</taxon>
        <taxon>Chlorophyta</taxon>
        <taxon>core chlorophytes</taxon>
        <taxon>Chlorophyceae</taxon>
        <taxon>CS clade</taxon>
        <taxon>Chlamydomonadales</taxon>
        <taxon>Astrephomenaceae</taxon>
        <taxon>Astrephomene</taxon>
    </lineage>
</organism>
<evidence type="ECO:0000313" key="3">
    <source>
        <dbReference type="EMBL" id="GFR44004.1"/>
    </source>
</evidence>
<sequence length="373" mass="37930">MAPKNSKSDDEGDERAPWEDGALMVDVTSVAPELVLKNCLSNDLPSRLAYLKGLAAAAPRCTRRELTALLDALGPLLEDEALGVRLAVLREVEQLAKLASSTASPEEVREAVLDALESQIKPSISDVGGSGGGGGGYGAGRRAAGGVSALPMVREAQLATLDAVCGEFMGTGGAGGSNGVNGTISSSQQRQQQQHQEEQREAARAAEDLLMRLYRTADVAVDKLATAVAAAASQATGPGTSGRVMGAAGGIAAAGGGGGGGGDGALMVLSVAAVAVRHMAADRGGLQMAGLAGRLRCHGDTKVREALATALPQLYGSFVTHPGGMEELFSVYEQLVQDPVWCVRQACARVVAEISRLCGRVAASSASAPDLDG</sequence>
<reference evidence="3 4" key="1">
    <citation type="journal article" date="2021" name="Sci. Rep.">
        <title>Genome sequencing of the multicellular alga Astrephomene provides insights into convergent evolution of germ-soma differentiation.</title>
        <authorList>
            <person name="Yamashita S."/>
            <person name="Yamamoto K."/>
            <person name="Matsuzaki R."/>
            <person name="Suzuki S."/>
            <person name="Yamaguchi H."/>
            <person name="Hirooka S."/>
            <person name="Minakuchi Y."/>
            <person name="Miyagishima S."/>
            <person name="Kawachi M."/>
            <person name="Toyoda A."/>
            <person name="Nozaki H."/>
        </authorList>
    </citation>
    <scope>NUCLEOTIDE SEQUENCE [LARGE SCALE GENOMIC DNA]</scope>
    <source>
        <strain evidence="3 4">NIES-4017</strain>
    </source>
</reference>
<dbReference type="Proteomes" id="UP001054857">
    <property type="component" value="Unassembled WGS sequence"/>
</dbReference>
<comment type="caution">
    <text evidence="3">The sequence shown here is derived from an EMBL/GenBank/DDBJ whole genome shotgun (WGS) entry which is preliminary data.</text>
</comment>
<dbReference type="EMBL" id="BMAR01000006">
    <property type="protein sequence ID" value="GFR44004.1"/>
    <property type="molecule type" value="Genomic_DNA"/>
</dbReference>
<gene>
    <name evidence="3" type="ORF">Agub_g5150</name>
</gene>
<feature type="non-terminal residue" evidence="3">
    <location>
        <position position="373"/>
    </location>
</feature>
<evidence type="ECO:0000256" key="1">
    <source>
        <dbReference type="PROSITE-ProRule" id="PRU00103"/>
    </source>
</evidence>
<keyword evidence="4" id="KW-1185">Reference proteome</keyword>
<dbReference type="AlphaFoldDB" id="A0AAD3DMT3"/>
<evidence type="ECO:0000313" key="4">
    <source>
        <dbReference type="Proteomes" id="UP001054857"/>
    </source>
</evidence>
<dbReference type="Gene3D" id="1.25.10.10">
    <property type="entry name" value="Leucine-rich Repeat Variant"/>
    <property type="match status" value="1"/>
</dbReference>
<feature type="region of interest" description="Disordered" evidence="2">
    <location>
        <begin position="176"/>
        <end position="202"/>
    </location>
</feature>
<dbReference type="InterPro" id="IPR011989">
    <property type="entry name" value="ARM-like"/>
</dbReference>
<proteinExistence type="predicted"/>
<dbReference type="InterPro" id="IPR016024">
    <property type="entry name" value="ARM-type_fold"/>
</dbReference>
<dbReference type="SUPFAM" id="SSF48371">
    <property type="entry name" value="ARM repeat"/>
    <property type="match status" value="1"/>
</dbReference>
<evidence type="ECO:0000256" key="2">
    <source>
        <dbReference type="SAM" id="MobiDB-lite"/>
    </source>
</evidence>
<dbReference type="InterPro" id="IPR021133">
    <property type="entry name" value="HEAT_type_2"/>
</dbReference>
<accession>A0AAD3DMT3</accession>